<evidence type="ECO:0000256" key="1">
    <source>
        <dbReference type="PROSITE-ProRule" id="PRU00047"/>
    </source>
</evidence>
<feature type="compositionally biased region" description="Gly residues" evidence="2">
    <location>
        <begin position="129"/>
        <end position="151"/>
    </location>
</feature>
<feature type="compositionally biased region" description="Low complexity" evidence="2">
    <location>
        <begin position="259"/>
        <end position="274"/>
    </location>
</feature>
<reference evidence="4 5" key="1">
    <citation type="journal article" date="2018" name="Cell">
        <title>The Chara Genome: Secondary Complexity and Implications for Plant Terrestrialization.</title>
        <authorList>
            <person name="Nishiyama T."/>
            <person name="Sakayama H."/>
            <person name="Vries J.D."/>
            <person name="Buschmann H."/>
            <person name="Saint-Marcoux D."/>
            <person name="Ullrich K.K."/>
            <person name="Haas F.B."/>
            <person name="Vanderstraeten L."/>
            <person name="Becker D."/>
            <person name="Lang D."/>
            <person name="Vosolsobe S."/>
            <person name="Rombauts S."/>
            <person name="Wilhelmsson P.K.I."/>
            <person name="Janitza P."/>
            <person name="Kern R."/>
            <person name="Heyl A."/>
            <person name="Rumpler F."/>
            <person name="Villalobos L.I.A.C."/>
            <person name="Clay J.M."/>
            <person name="Skokan R."/>
            <person name="Toyoda A."/>
            <person name="Suzuki Y."/>
            <person name="Kagoshima H."/>
            <person name="Schijlen E."/>
            <person name="Tajeshwar N."/>
            <person name="Catarino B."/>
            <person name="Hetherington A.J."/>
            <person name="Saltykova A."/>
            <person name="Bonnot C."/>
            <person name="Breuninger H."/>
            <person name="Symeonidi A."/>
            <person name="Radhakrishnan G.V."/>
            <person name="Van Nieuwerburgh F."/>
            <person name="Deforce D."/>
            <person name="Chang C."/>
            <person name="Karol K.G."/>
            <person name="Hedrich R."/>
            <person name="Ulvskov P."/>
            <person name="Glockner G."/>
            <person name="Delwiche C.F."/>
            <person name="Petrasek J."/>
            <person name="Van de Peer Y."/>
            <person name="Friml J."/>
            <person name="Beilby M."/>
            <person name="Dolan L."/>
            <person name="Kohara Y."/>
            <person name="Sugano S."/>
            <person name="Fujiyama A."/>
            <person name="Delaux P.-M."/>
            <person name="Quint M."/>
            <person name="TheiBen G."/>
            <person name="Hagemann M."/>
            <person name="Harholt J."/>
            <person name="Dunand C."/>
            <person name="Zachgo S."/>
            <person name="Langdale J."/>
            <person name="Maumus F."/>
            <person name="Straeten D.V.D."/>
            <person name="Gould S.B."/>
            <person name="Rensing S.A."/>
        </authorList>
    </citation>
    <scope>NUCLEOTIDE SEQUENCE [LARGE SCALE GENOMIC DNA]</scope>
    <source>
        <strain evidence="4 5">S276</strain>
    </source>
</reference>
<evidence type="ECO:0000313" key="5">
    <source>
        <dbReference type="Proteomes" id="UP000265515"/>
    </source>
</evidence>
<organism evidence="4 5">
    <name type="scientific">Chara braunii</name>
    <name type="common">Braun's stonewort</name>
    <dbReference type="NCBI Taxonomy" id="69332"/>
    <lineage>
        <taxon>Eukaryota</taxon>
        <taxon>Viridiplantae</taxon>
        <taxon>Streptophyta</taxon>
        <taxon>Charophyceae</taxon>
        <taxon>Charales</taxon>
        <taxon>Characeae</taxon>
        <taxon>Chara</taxon>
    </lineage>
</organism>
<feature type="region of interest" description="Disordered" evidence="2">
    <location>
        <begin position="1"/>
        <end position="23"/>
    </location>
</feature>
<dbReference type="SUPFAM" id="SSF57756">
    <property type="entry name" value="Retrovirus zinc finger-like domains"/>
    <property type="match status" value="1"/>
</dbReference>
<evidence type="ECO:0000256" key="2">
    <source>
        <dbReference type="SAM" id="MobiDB-lite"/>
    </source>
</evidence>
<dbReference type="GO" id="GO:0003676">
    <property type="term" value="F:nucleic acid binding"/>
    <property type="evidence" value="ECO:0007669"/>
    <property type="project" value="InterPro"/>
</dbReference>
<dbReference type="STRING" id="69332.A0A388KD71"/>
<dbReference type="Proteomes" id="UP000265515">
    <property type="component" value="Unassembled WGS sequence"/>
</dbReference>
<feature type="region of interest" description="Disordered" evidence="2">
    <location>
        <begin position="407"/>
        <end position="455"/>
    </location>
</feature>
<feature type="region of interest" description="Disordered" evidence="2">
    <location>
        <begin position="129"/>
        <end position="234"/>
    </location>
</feature>
<keyword evidence="1" id="KW-0479">Metal-binding</keyword>
<dbReference type="AlphaFoldDB" id="A0A388KD71"/>
<keyword evidence="1" id="KW-0863">Zinc-finger</keyword>
<feature type="compositionally biased region" description="Polar residues" evidence="2">
    <location>
        <begin position="421"/>
        <end position="433"/>
    </location>
</feature>
<feature type="compositionally biased region" description="Gly residues" evidence="2">
    <location>
        <begin position="158"/>
        <end position="188"/>
    </location>
</feature>
<feature type="region of interest" description="Disordered" evidence="2">
    <location>
        <begin position="255"/>
        <end position="300"/>
    </location>
</feature>
<dbReference type="Gramene" id="GBG68000">
    <property type="protein sequence ID" value="GBG68000"/>
    <property type="gene ID" value="CBR_g1119"/>
</dbReference>
<name>A0A388KD71_CHABU</name>
<dbReference type="EMBL" id="BFEA01000095">
    <property type="protein sequence ID" value="GBG68000.1"/>
    <property type="molecule type" value="Genomic_DNA"/>
</dbReference>
<dbReference type="Gene3D" id="4.10.60.10">
    <property type="entry name" value="Zinc finger, CCHC-type"/>
    <property type="match status" value="1"/>
</dbReference>
<dbReference type="InterPro" id="IPR001878">
    <property type="entry name" value="Znf_CCHC"/>
</dbReference>
<keyword evidence="1" id="KW-0862">Zinc</keyword>
<dbReference type="Pfam" id="PF00098">
    <property type="entry name" value="zf-CCHC"/>
    <property type="match status" value="1"/>
</dbReference>
<accession>A0A388KD71</accession>
<gene>
    <name evidence="4" type="ORF">CBR_g1119</name>
</gene>
<proteinExistence type="predicted"/>
<feature type="domain" description="CCHC-type" evidence="3">
    <location>
        <begin position="241"/>
        <end position="255"/>
    </location>
</feature>
<keyword evidence="5" id="KW-1185">Reference proteome</keyword>
<sequence>MASTVPSPPRRSVGAEGGGGGGDKACQQLSAAEQRRIQQECLCLVRKLQPRIVFYSTSTPTTPKLKTDVAHVRTLLETKGSFGGPVLSYWRDTIEDDFRRRFCLYGTRGTSLRVEFCYDRDLVMGSNGNGRGQWNGPGNGENGVGNNGGNEGNWNQGGPNGNGGGGGGWNGNSNGGGNGGNGWNGNNGGDSWNRGNRGNNWNGNGGNGGNGGWNGNGGNGWNNNGGNQGSSSRDWRRSAECYNCHQYGHISRECKAPRQGNNQGNQGNSYQGNHGNQGGERAPHDGVSTSSSSNEAAVAVGLSKELEEGIRQMCRYTTKQLELEEKKEAEKKAAEEKKKREDEEKAAKEEKSRVELQKKKAKEEKEADREWKLEMLLAKQKESLKEEFERMFEARLRRMVVSERAVKGKAKERLEKRKRQPQQACQVSPQGETPTKVGRGATGTPRAFLGDADKLQEIEDGNELEKTILDMARSA</sequence>
<dbReference type="PROSITE" id="PS50158">
    <property type="entry name" value="ZF_CCHC"/>
    <property type="match status" value="1"/>
</dbReference>
<feature type="compositionally biased region" description="Gly residues" evidence="2">
    <location>
        <begin position="203"/>
        <end position="220"/>
    </location>
</feature>
<dbReference type="SMART" id="SM00343">
    <property type="entry name" value="ZnF_C2HC"/>
    <property type="match status" value="1"/>
</dbReference>
<feature type="compositionally biased region" description="Low complexity" evidence="2">
    <location>
        <begin position="189"/>
        <end position="202"/>
    </location>
</feature>
<evidence type="ECO:0000313" key="4">
    <source>
        <dbReference type="EMBL" id="GBG68000.1"/>
    </source>
</evidence>
<dbReference type="InterPro" id="IPR036875">
    <property type="entry name" value="Znf_CCHC_sf"/>
</dbReference>
<feature type="region of interest" description="Disordered" evidence="2">
    <location>
        <begin position="329"/>
        <end position="369"/>
    </location>
</feature>
<comment type="caution">
    <text evidence="4">The sequence shown here is derived from an EMBL/GenBank/DDBJ whole genome shotgun (WGS) entry which is preliminary data.</text>
</comment>
<protein>
    <recommendedName>
        <fullName evidence="3">CCHC-type domain-containing protein</fullName>
    </recommendedName>
</protein>
<dbReference type="GO" id="GO:0008270">
    <property type="term" value="F:zinc ion binding"/>
    <property type="evidence" value="ECO:0007669"/>
    <property type="project" value="UniProtKB-KW"/>
</dbReference>
<evidence type="ECO:0000259" key="3">
    <source>
        <dbReference type="PROSITE" id="PS50158"/>
    </source>
</evidence>